<evidence type="ECO:0000256" key="4">
    <source>
        <dbReference type="ARBA" id="ARBA00023015"/>
    </source>
</evidence>
<protein>
    <recommendedName>
        <fullName evidence="9">Zn(2)-C6 fungal-type domain-containing protein</fullName>
    </recommendedName>
</protein>
<dbReference type="AlphaFoldDB" id="A0A6G1GG99"/>
<dbReference type="SUPFAM" id="SSF57701">
    <property type="entry name" value="Zn2/Cys6 DNA-binding domain"/>
    <property type="match status" value="1"/>
</dbReference>
<feature type="region of interest" description="Disordered" evidence="8">
    <location>
        <begin position="666"/>
        <end position="688"/>
    </location>
</feature>
<dbReference type="Pfam" id="PF04082">
    <property type="entry name" value="Fungal_trans"/>
    <property type="match status" value="1"/>
</dbReference>
<reference evidence="12" key="3">
    <citation type="submission" date="2025-04" db="UniProtKB">
        <authorList>
            <consortium name="RefSeq"/>
        </authorList>
    </citation>
    <scope>IDENTIFICATION</scope>
    <source>
        <strain evidence="12">CBS 781.70</strain>
    </source>
</reference>
<feature type="region of interest" description="Disordered" evidence="8">
    <location>
        <begin position="1"/>
        <end position="28"/>
    </location>
</feature>
<keyword evidence="4" id="KW-0805">Transcription regulation</keyword>
<accession>A0A6G1GG99</accession>
<evidence type="ECO:0000313" key="11">
    <source>
        <dbReference type="Proteomes" id="UP000504638"/>
    </source>
</evidence>
<name>A0A6G1GG99_9PEZI</name>
<comment type="subcellular location">
    <subcellularLocation>
        <location evidence="1">Nucleus</location>
    </subcellularLocation>
</comment>
<dbReference type="Gene3D" id="4.10.240.10">
    <property type="entry name" value="Zn(2)-C6 fungal-type DNA-binding domain"/>
    <property type="match status" value="1"/>
</dbReference>
<dbReference type="GO" id="GO:0005634">
    <property type="term" value="C:nucleus"/>
    <property type="evidence" value="ECO:0007669"/>
    <property type="project" value="UniProtKB-SubCell"/>
</dbReference>
<keyword evidence="5" id="KW-0238">DNA-binding</keyword>
<dbReference type="PROSITE" id="PS50048">
    <property type="entry name" value="ZN2_CY6_FUNGAL_2"/>
    <property type="match status" value="1"/>
</dbReference>
<dbReference type="PANTHER" id="PTHR31313">
    <property type="entry name" value="TY1 ENHANCER ACTIVATOR"/>
    <property type="match status" value="1"/>
</dbReference>
<dbReference type="InterPro" id="IPR007219">
    <property type="entry name" value="XnlR_reg_dom"/>
</dbReference>
<keyword evidence="3" id="KW-0862">Zinc</keyword>
<dbReference type="GeneID" id="54416436"/>
<feature type="compositionally biased region" description="Gly residues" evidence="8">
    <location>
        <begin position="828"/>
        <end position="845"/>
    </location>
</feature>
<evidence type="ECO:0000256" key="8">
    <source>
        <dbReference type="SAM" id="MobiDB-lite"/>
    </source>
</evidence>
<reference evidence="10 12" key="1">
    <citation type="submission" date="2020-01" db="EMBL/GenBank/DDBJ databases">
        <authorList>
            <consortium name="DOE Joint Genome Institute"/>
            <person name="Haridas S."/>
            <person name="Albert R."/>
            <person name="Binder M."/>
            <person name="Bloem J."/>
            <person name="Labutti K."/>
            <person name="Salamov A."/>
            <person name="Andreopoulos B."/>
            <person name="Baker S.E."/>
            <person name="Barry K."/>
            <person name="Bills G."/>
            <person name="Bluhm B.H."/>
            <person name="Cannon C."/>
            <person name="Castanera R."/>
            <person name="Culley D.E."/>
            <person name="Daum C."/>
            <person name="Ezra D."/>
            <person name="Gonzalez J.B."/>
            <person name="Henrissat B."/>
            <person name="Kuo A."/>
            <person name="Liang C."/>
            <person name="Lipzen A."/>
            <person name="Lutzoni F."/>
            <person name="Magnuson J."/>
            <person name="Mondo S."/>
            <person name="Nolan M."/>
            <person name="Ohm R."/>
            <person name="Pangilinan J."/>
            <person name="Park H.-J."/>
            <person name="Ramirez L."/>
            <person name="Alfaro M."/>
            <person name="Sun H."/>
            <person name="Tritt A."/>
            <person name="Yoshinaga Y."/>
            <person name="Zwiers L.-H."/>
            <person name="Turgeon B.G."/>
            <person name="Goodwin S.B."/>
            <person name="Spatafora J.W."/>
            <person name="Crous P.W."/>
            <person name="Grigoriev I.V."/>
        </authorList>
    </citation>
    <scope>NUCLEOTIDE SEQUENCE</scope>
    <source>
        <strain evidence="10 12">CBS 781.70</strain>
    </source>
</reference>
<evidence type="ECO:0000313" key="12">
    <source>
        <dbReference type="RefSeq" id="XP_033538758.1"/>
    </source>
</evidence>
<dbReference type="GO" id="GO:0006351">
    <property type="term" value="P:DNA-templated transcription"/>
    <property type="evidence" value="ECO:0007669"/>
    <property type="project" value="InterPro"/>
</dbReference>
<dbReference type="SMART" id="SM00906">
    <property type="entry name" value="Fungal_trans"/>
    <property type="match status" value="1"/>
</dbReference>
<feature type="region of interest" description="Disordered" evidence="8">
    <location>
        <begin position="713"/>
        <end position="768"/>
    </location>
</feature>
<dbReference type="InterPro" id="IPR001138">
    <property type="entry name" value="Zn2Cys6_DnaBD"/>
</dbReference>
<evidence type="ECO:0000259" key="9">
    <source>
        <dbReference type="PROSITE" id="PS50048"/>
    </source>
</evidence>
<keyword evidence="2" id="KW-0479">Metal-binding</keyword>
<dbReference type="Pfam" id="PF00172">
    <property type="entry name" value="Zn_clus"/>
    <property type="match status" value="1"/>
</dbReference>
<dbReference type="Proteomes" id="UP000504638">
    <property type="component" value="Unplaced"/>
</dbReference>
<dbReference type="CDD" id="cd00067">
    <property type="entry name" value="GAL4"/>
    <property type="match status" value="1"/>
</dbReference>
<feature type="compositionally biased region" description="Polar residues" evidence="8">
    <location>
        <begin position="758"/>
        <end position="768"/>
    </location>
</feature>
<feature type="domain" description="Zn(2)-C6 fungal-type" evidence="9">
    <location>
        <begin position="36"/>
        <end position="67"/>
    </location>
</feature>
<evidence type="ECO:0000256" key="6">
    <source>
        <dbReference type="ARBA" id="ARBA00023163"/>
    </source>
</evidence>
<dbReference type="SMART" id="SM00066">
    <property type="entry name" value="GAL4"/>
    <property type="match status" value="1"/>
</dbReference>
<evidence type="ECO:0000256" key="7">
    <source>
        <dbReference type="ARBA" id="ARBA00023242"/>
    </source>
</evidence>
<dbReference type="PROSITE" id="PS00463">
    <property type="entry name" value="ZN2_CY6_FUNGAL_1"/>
    <property type="match status" value="1"/>
</dbReference>
<dbReference type="PANTHER" id="PTHR31313:SF81">
    <property type="entry name" value="TY1 ENHANCER ACTIVATOR"/>
    <property type="match status" value="1"/>
</dbReference>
<dbReference type="GO" id="GO:0008270">
    <property type="term" value="F:zinc ion binding"/>
    <property type="evidence" value="ECO:0007669"/>
    <property type="project" value="InterPro"/>
</dbReference>
<sequence>MSAPDVSGQGQKKARARRKKGEGDENSKRRMVVSTACIACRRRKSKCDGNLPACNACSQVYHTPCVFDPGSDHRRKGVYRKDIDRLQTHNSTLQTLIQALLNSPESDVPDLVRQIRTCESLDTVAENILAKEYQQNEEDEGDSPLSQAAEAEHPTFEGQLSGRMGELRVDGGNTRYIGGTSNLLFMNVEDEVVPALSDTEYSTEEHPAVSWTRVVNNVESIRHLMNMYFTWHYTFFTCLSKTLFYRDFLLGRPRGLRRAEHCSSLLVNAMLCLGCHFTSIPASREDRDDSATAGDHFFQECKRILIEDELDKPKLTTVQALALMSVREAGCGREEKGWMYSGMSFRMALDLGLNLDSGTLTSFRGEPNLDEKEEDIRRITFWGCFLFDKCWSNYLGRMPQLPKSLVTVPKFEVFPGEESEIWAAYSDSGFNQSHAQPSRTRAVALQISTLCEISGDIMTSFYNPIDIEKSKNKQSELNRLSDLHQRLEEWRRNLAPEFHPREGGLPSVLVMHMFFQLLYIHLFRPFLKYSQSTSPLPPNISPRKICTQGATMISKLFRLYRRSHGLRQICNVAVYIIHSACTIHLLNLPDPNSVRDITHGVKHLEEMAEGWLCARRTLGILSVLARKWKIVLPDEAQAVLVRTESKFGAYKEVPTPEATHLHLTKLEHPSPPPLPTGQPLNSTLTSHPSMDLASLYPMATLPPQIIANPRSLSTHACRPSGQQHPLPPQSTLDLSFPPRISPVSPSTTGPSAEPEAIPSTSRTHINSPSDMFGGVNALLRETDWWFQDQAQLARGFGNWADDMGNGEGSRGGSPRGWWGDGGMRRGSESGGGGGNERGGVTGPNGVGQTNGMNGGQLNGENGNESGAGVDGEARLGNIDWSALGLGSMGGPGDMYNETNWYSG</sequence>
<reference evidence="12" key="2">
    <citation type="submission" date="2020-04" db="EMBL/GenBank/DDBJ databases">
        <authorList>
            <consortium name="NCBI Genome Project"/>
        </authorList>
    </citation>
    <scope>NUCLEOTIDE SEQUENCE</scope>
    <source>
        <strain evidence="12">CBS 781.70</strain>
    </source>
</reference>
<gene>
    <name evidence="10 12" type="ORF">P152DRAFT_387063</name>
</gene>
<keyword evidence="11" id="KW-1185">Reference proteome</keyword>
<dbReference type="CDD" id="cd12148">
    <property type="entry name" value="fungal_TF_MHR"/>
    <property type="match status" value="1"/>
</dbReference>
<evidence type="ECO:0000256" key="2">
    <source>
        <dbReference type="ARBA" id="ARBA00022723"/>
    </source>
</evidence>
<dbReference type="InterPro" id="IPR051615">
    <property type="entry name" value="Transcr_Regulatory_Elem"/>
</dbReference>
<dbReference type="GO" id="GO:0003677">
    <property type="term" value="F:DNA binding"/>
    <property type="evidence" value="ECO:0007669"/>
    <property type="project" value="UniProtKB-KW"/>
</dbReference>
<proteinExistence type="predicted"/>
<feature type="compositionally biased region" description="Gly residues" evidence="8">
    <location>
        <begin position="805"/>
        <end position="821"/>
    </location>
</feature>
<keyword evidence="6" id="KW-0804">Transcription</keyword>
<keyword evidence="7" id="KW-0539">Nucleus</keyword>
<evidence type="ECO:0000256" key="3">
    <source>
        <dbReference type="ARBA" id="ARBA00022833"/>
    </source>
</evidence>
<dbReference type="EMBL" id="ML975149">
    <property type="protein sequence ID" value="KAF1817127.1"/>
    <property type="molecule type" value="Genomic_DNA"/>
</dbReference>
<evidence type="ECO:0000256" key="1">
    <source>
        <dbReference type="ARBA" id="ARBA00004123"/>
    </source>
</evidence>
<feature type="region of interest" description="Disordered" evidence="8">
    <location>
        <begin position="803"/>
        <end position="872"/>
    </location>
</feature>
<dbReference type="InterPro" id="IPR036864">
    <property type="entry name" value="Zn2-C6_fun-type_DNA-bd_sf"/>
</dbReference>
<dbReference type="OrthoDB" id="2162761at2759"/>
<dbReference type="RefSeq" id="XP_033538758.1">
    <property type="nucleotide sequence ID" value="XM_033675866.1"/>
</dbReference>
<organism evidence="10">
    <name type="scientific">Eremomyces bilateralis CBS 781.70</name>
    <dbReference type="NCBI Taxonomy" id="1392243"/>
    <lineage>
        <taxon>Eukaryota</taxon>
        <taxon>Fungi</taxon>
        <taxon>Dikarya</taxon>
        <taxon>Ascomycota</taxon>
        <taxon>Pezizomycotina</taxon>
        <taxon>Dothideomycetes</taxon>
        <taxon>Dothideomycetes incertae sedis</taxon>
        <taxon>Eremomycetales</taxon>
        <taxon>Eremomycetaceae</taxon>
        <taxon>Eremomyces</taxon>
    </lineage>
</organism>
<evidence type="ECO:0000313" key="10">
    <source>
        <dbReference type="EMBL" id="KAF1817127.1"/>
    </source>
</evidence>
<evidence type="ECO:0000256" key="5">
    <source>
        <dbReference type="ARBA" id="ARBA00023125"/>
    </source>
</evidence>
<dbReference type="GO" id="GO:0000981">
    <property type="term" value="F:DNA-binding transcription factor activity, RNA polymerase II-specific"/>
    <property type="evidence" value="ECO:0007669"/>
    <property type="project" value="InterPro"/>
</dbReference>